<evidence type="ECO:0000313" key="2">
    <source>
        <dbReference type="EMBL" id="CEP13100.1"/>
    </source>
</evidence>
<evidence type="ECO:0000256" key="1">
    <source>
        <dbReference type="SAM" id="MobiDB-lite"/>
    </source>
</evidence>
<feature type="region of interest" description="Disordered" evidence="1">
    <location>
        <begin position="96"/>
        <end position="121"/>
    </location>
</feature>
<evidence type="ECO:0000313" key="3">
    <source>
        <dbReference type="Proteomes" id="UP000054107"/>
    </source>
</evidence>
<sequence length="373" mass="43284">MSSQQTNSIDDELFQFYIQYHLRLIKKSMLIWGDNSEKNIIVNILNNCQYVEGDMLRSVMSEIFDNSTLNFTHRKDDILKITGEIAVFSEKNTNAEQSSESIVEGTEPIHSDSSYEQPKVKRTRTLAANTRTSTPRKLEDSLGKQGVSKLLQKVLSKSAPKEIDCMVKYKERSRYVFHTRMKTLCDNIKINYTFPGEDVSADTPNCTFDIRYPFSIKTVLGQCQLNLTSYQLGKLREKEEQHLPTKMVRDNYAKYHSSLKKCLDNPTLTFGGYARYCKIIINVVERLGVYPLFFPEVLPPSAFKKMAYDDFSMVLEYLDERFSDFKDIARFDDNGHLILAEKAGSSDYSDESDAYRSRFLRNKCNYRKQRKRI</sequence>
<keyword evidence="3" id="KW-1185">Reference proteome</keyword>
<protein>
    <submittedName>
        <fullName evidence="2">Uncharacterized protein</fullName>
    </submittedName>
</protein>
<organism evidence="2 3">
    <name type="scientific">Parasitella parasitica</name>
    <dbReference type="NCBI Taxonomy" id="35722"/>
    <lineage>
        <taxon>Eukaryota</taxon>
        <taxon>Fungi</taxon>
        <taxon>Fungi incertae sedis</taxon>
        <taxon>Mucoromycota</taxon>
        <taxon>Mucoromycotina</taxon>
        <taxon>Mucoromycetes</taxon>
        <taxon>Mucorales</taxon>
        <taxon>Mucorineae</taxon>
        <taxon>Mucoraceae</taxon>
        <taxon>Parasitella</taxon>
    </lineage>
</organism>
<gene>
    <name evidence="2" type="primary">PARPA_07149.1 scaffold 26560</name>
</gene>
<dbReference type="Proteomes" id="UP000054107">
    <property type="component" value="Unassembled WGS sequence"/>
</dbReference>
<proteinExistence type="predicted"/>
<dbReference type="OrthoDB" id="2283323at2759"/>
<dbReference type="AlphaFoldDB" id="A0A0B7NCM2"/>
<reference evidence="2 3" key="1">
    <citation type="submission" date="2014-09" db="EMBL/GenBank/DDBJ databases">
        <authorList>
            <person name="Ellenberger Sabrina"/>
        </authorList>
    </citation>
    <scope>NUCLEOTIDE SEQUENCE [LARGE SCALE GENOMIC DNA]</scope>
    <source>
        <strain evidence="2 3">CBS 412.66</strain>
    </source>
</reference>
<dbReference type="EMBL" id="LN729289">
    <property type="protein sequence ID" value="CEP13100.1"/>
    <property type="molecule type" value="Genomic_DNA"/>
</dbReference>
<accession>A0A0B7NCM2</accession>
<name>A0A0B7NCM2_9FUNG</name>